<feature type="transmembrane region" description="Helical" evidence="8">
    <location>
        <begin position="120"/>
        <end position="137"/>
    </location>
</feature>
<organism evidence="9 10">
    <name type="scientific">Devosia ginsengisoli</name>
    <dbReference type="NCBI Taxonomy" id="400770"/>
    <lineage>
        <taxon>Bacteria</taxon>
        <taxon>Pseudomonadati</taxon>
        <taxon>Pseudomonadota</taxon>
        <taxon>Alphaproteobacteria</taxon>
        <taxon>Hyphomicrobiales</taxon>
        <taxon>Devosiaceae</taxon>
        <taxon>Devosia</taxon>
    </lineage>
</organism>
<evidence type="ECO:0000256" key="1">
    <source>
        <dbReference type="ARBA" id="ARBA00004651"/>
    </source>
</evidence>
<keyword evidence="3 9" id="KW-0808">Transferase</keyword>
<evidence type="ECO:0000256" key="8">
    <source>
        <dbReference type="SAM" id="Phobius"/>
    </source>
</evidence>
<keyword evidence="7" id="KW-0460">Magnesium</keyword>
<feature type="transmembrane region" description="Helical" evidence="8">
    <location>
        <begin position="326"/>
        <end position="346"/>
    </location>
</feature>
<dbReference type="PANTHER" id="PTHR22926:SF3">
    <property type="entry name" value="UNDECAPRENYL-PHOSPHATE ALPHA-N-ACETYLGLUCOSAMINYL 1-PHOSPHATE TRANSFERASE"/>
    <property type="match status" value="1"/>
</dbReference>
<dbReference type="PANTHER" id="PTHR22926">
    <property type="entry name" value="PHOSPHO-N-ACETYLMURAMOYL-PENTAPEPTIDE-TRANSFERASE"/>
    <property type="match status" value="1"/>
</dbReference>
<comment type="cofactor">
    <cofactor evidence="7">
        <name>Mg(2+)</name>
        <dbReference type="ChEBI" id="CHEBI:18420"/>
    </cofactor>
</comment>
<dbReference type="RefSeq" id="WP_146290007.1">
    <property type="nucleotide sequence ID" value="NZ_CP042304.1"/>
</dbReference>
<feature type="transmembrane region" description="Helical" evidence="8">
    <location>
        <begin position="183"/>
        <end position="201"/>
    </location>
</feature>
<keyword evidence="6 8" id="KW-0472">Membrane</keyword>
<evidence type="ECO:0000256" key="6">
    <source>
        <dbReference type="ARBA" id="ARBA00023136"/>
    </source>
</evidence>
<feature type="transmembrane region" description="Helical" evidence="8">
    <location>
        <begin position="20"/>
        <end position="42"/>
    </location>
</feature>
<evidence type="ECO:0000256" key="7">
    <source>
        <dbReference type="PIRSR" id="PIRSR600715-1"/>
    </source>
</evidence>
<dbReference type="AlphaFoldDB" id="A0A5B8LU18"/>
<evidence type="ECO:0000256" key="4">
    <source>
        <dbReference type="ARBA" id="ARBA00022692"/>
    </source>
</evidence>
<feature type="transmembrane region" description="Helical" evidence="8">
    <location>
        <begin position="157"/>
        <end position="176"/>
    </location>
</feature>
<dbReference type="GO" id="GO:0005886">
    <property type="term" value="C:plasma membrane"/>
    <property type="evidence" value="ECO:0007669"/>
    <property type="project" value="UniProtKB-SubCell"/>
</dbReference>
<dbReference type="GO" id="GO:0046872">
    <property type="term" value="F:metal ion binding"/>
    <property type="evidence" value="ECO:0007669"/>
    <property type="project" value="UniProtKB-KW"/>
</dbReference>
<dbReference type="KEGG" id="dea:FPZ08_10690"/>
<evidence type="ECO:0000256" key="2">
    <source>
        <dbReference type="ARBA" id="ARBA00022475"/>
    </source>
</evidence>
<keyword evidence="4 8" id="KW-0812">Transmembrane</keyword>
<feature type="binding site" evidence="7">
    <location>
        <position position="252"/>
    </location>
    <ligand>
        <name>Mg(2+)</name>
        <dbReference type="ChEBI" id="CHEBI:18420"/>
    </ligand>
</feature>
<dbReference type="InterPro" id="IPR000715">
    <property type="entry name" value="Glycosyl_transferase_4"/>
</dbReference>
<evidence type="ECO:0000313" key="9">
    <source>
        <dbReference type="EMBL" id="QDZ11184.1"/>
    </source>
</evidence>
<reference evidence="9 10" key="1">
    <citation type="submission" date="2019-07" db="EMBL/GenBank/DDBJ databases">
        <title>Full genome sequence of Devosia sp. Gsoil 520.</title>
        <authorList>
            <person name="Im W.-T."/>
        </authorList>
    </citation>
    <scope>NUCLEOTIDE SEQUENCE [LARGE SCALE GENOMIC DNA]</scope>
    <source>
        <strain evidence="9 10">Gsoil 520</strain>
    </source>
</reference>
<protein>
    <submittedName>
        <fullName evidence="9">Phospho-N-acetylmuramoyl-pentapeptide-transferase</fullName>
    </submittedName>
</protein>
<dbReference type="GO" id="GO:0071555">
    <property type="term" value="P:cell wall organization"/>
    <property type="evidence" value="ECO:0007669"/>
    <property type="project" value="TreeGrafter"/>
</dbReference>
<dbReference type="Proteomes" id="UP000315364">
    <property type="component" value="Chromosome"/>
</dbReference>
<dbReference type="GO" id="GO:0016780">
    <property type="term" value="F:phosphotransferase activity, for other substituted phosphate groups"/>
    <property type="evidence" value="ECO:0007669"/>
    <property type="project" value="InterPro"/>
</dbReference>
<dbReference type="EMBL" id="CP042304">
    <property type="protein sequence ID" value="QDZ11184.1"/>
    <property type="molecule type" value="Genomic_DNA"/>
</dbReference>
<gene>
    <name evidence="9" type="ORF">FPZ08_10690</name>
</gene>
<proteinExistence type="predicted"/>
<evidence type="ECO:0000256" key="5">
    <source>
        <dbReference type="ARBA" id="ARBA00022989"/>
    </source>
</evidence>
<sequence length="349" mass="37517">MLTYLSEFIAPYWGPARLLTSYTVLATVGALLSAILSLLVLPRVWHVLTKDKGRAHAVNAEDSVGKPVGVGLFIVLITVGVLVICLPYDPQIYFCLGALLIASCVGYIDDRKPGGLSELTLGLTDLAISLFVCIVLMKGSATEVWLPFTSAHIMLPWWGGVLLYTPIVWLCINAVNCNDGVDGVSGTLSAVTICVLGFLLYSVVGDVTNAGYLLIPYNPDAVSWALAAAVFCGAILGYLWHNAPPSAALMGDAGSRPIGLFVGMCVVVTGNPATVFFVGALLLFNGATGLAKVALMRLFGWRILGSVRFPFHDHVRKNLHWSNAQVLLRFLLIHVASIWLLVILLIKIR</sequence>
<accession>A0A5B8LU18</accession>
<feature type="transmembrane region" description="Helical" evidence="8">
    <location>
        <begin position="260"/>
        <end position="284"/>
    </location>
</feature>
<feature type="transmembrane region" description="Helical" evidence="8">
    <location>
        <begin position="90"/>
        <end position="108"/>
    </location>
</feature>
<dbReference type="GO" id="GO:0044038">
    <property type="term" value="P:cell wall macromolecule biosynthetic process"/>
    <property type="evidence" value="ECO:0007669"/>
    <property type="project" value="TreeGrafter"/>
</dbReference>
<keyword evidence="10" id="KW-1185">Reference proteome</keyword>
<evidence type="ECO:0000256" key="3">
    <source>
        <dbReference type="ARBA" id="ARBA00022679"/>
    </source>
</evidence>
<feature type="transmembrane region" description="Helical" evidence="8">
    <location>
        <begin position="63"/>
        <end position="84"/>
    </location>
</feature>
<name>A0A5B8LU18_9HYPH</name>
<keyword evidence="2" id="KW-1003">Cell membrane</keyword>
<feature type="transmembrane region" description="Helical" evidence="8">
    <location>
        <begin position="221"/>
        <end position="240"/>
    </location>
</feature>
<keyword evidence="7" id="KW-0479">Metal-binding</keyword>
<feature type="binding site" evidence="7">
    <location>
        <position position="176"/>
    </location>
    <ligand>
        <name>Mg(2+)</name>
        <dbReference type="ChEBI" id="CHEBI:18420"/>
    </ligand>
</feature>
<keyword evidence="5 8" id="KW-1133">Transmembrane helix</keyword>
<evidence type="ECO:0000313" key="10">
    <source>
        <dbReference type="Proteomes" id="UP000315364"/>
    </source>
</evidence>
<dbReference type="Pfam" id="PF00953">
    <property type="entry name" value="Glycos_transf_4"/>
    <property type="match status" value="1"/>
</dbReference>
<comment type="subcellular location">
    <subcellularLocation>
        <location evidence="1">Cell membrane</location>
        <topology evidence="1">Multi-pass membrane protein</topology>
    </subcellularLocation>
</comment>
<dbReference type="OrthoDB" id="9805475at2"/>